<reference evidence="1 2" key="1">
    <citation type="submission" date="2021-05" db="EMBL/GenBank/DDBJ databases">
        <title>Genome Assembly of Synthetic Allotetraploid Brassica napus Reveals Homoeologous Exchanges between Subgenomes.</title>
        <authorList>
            <person name="Davis J.T."/>
        </authorList>
    </citation>
    <scope>NUCLEOTIDE SEQUENCE [LARGE SCALE GENOMIC DNA]</scope>
    <source>
        <strain evidence="2">cv. Da-Ae</strain>
        <tissue evidence="1">Seedling</tissue>
    </source>
</reference>
<dbReference type="Proteomes" id="UP000824890">
    <property type="component" value="Unassembled WGS sequence"/>
</dbReference>
<accession>A0ABQ8DGM7</accession>
<gene>
    <name evidence="1" type="ORF">HID58_014273</name>
</gene>
<keyword evidence="2" id="KW-1185">Reference proteome</keyword>
<proteinExistence type="predicted"/>
<evidence type="ECO:0000313" key="1">
    <source>
        <dbReference type="EMBL" id="KAH0928546.1"/>
    </source>
</evidence>
<dbReference type="EMBL" id="JAGKQM010000004">
    <property type="protein sequence ID" value="KAH0928546.1"/>
    <property type="molecule type" value="Genomic_DNA"/>
</dbReference>
<evidence type="ECO:0000313" key="2">
    <source>
        <dbReference type="Proteomes" id="UP000824890"/>
    </source>
</evidence>
<sequence>MMCLMIHNEIWNGSMGPLYTCISLVIIDEHWVFQIFKFFGFNQNEQLIKSNNTRERLKRDKVDLVPVSGRRVGARAVAGTSWFSFRLSSPYPCRSLVILPLIRFARALIDSHPETIARGANRHQWWLGFWSEGAVVWSSAVAGLSLREVIGFFSNVSSVLSPGGEGLNSLASPALVVRSGGFVFLDRVWRVMYALLWVAALRVLKAEEKWLRWRLSGIELRRNEGVGGGVQTVSRVGDGQVEASVDAWRADDEMSTRVPSP</sequence>
<protein>
    <submittedName>
        <fullName evidence="1">Uncharacterized protein</fullName>
    </submittedName>
</protein>
<name>A0ABQ8DGM7_BRANA</name>
<organism evidence="1 2">
    <name type="scientific">Brassica napus</name>
    <name type="common">Rape</name>
    <dbReference type="NCBI Taxonomy" id="3708"/>
    <lineage>
        <taxon>Eukaryota</taxon>
        <taxon>Viridiplantae</taxon>
        <taxon>Streptophyta</taxon>
        <taxon>Embryophyta</taxon>
        <taxon>Tracheophyta</taxon>
        <taxon>Spermatophyta</taxon>
        <taxon>Magnoliopsida</taxon>
        <taxon>eudicotyledons</taxon>
        <taxon>Gunneridae</taxon>
        <taxon>Pentapetalae</taxon>
        <taxon>rosids</taxon>
        <taxon>malvids</taxon>
        <taxon>Brassicales</taxon>
        <taxon>Brassicaceae</taxon>
        <taxon>Brassiceae</taxon>
        <taxon>Brassica</taxon>
    </lineage>
</organism>
<comment type="caution">
    <text evidence="1">The sequence shown here is derived from an EMBL/GenBank/DDBJ whole genome shotgun (WGS) entry which is preliminary data.</text>
</comment>